<keyword evidence="2" id="KW-1185">Reference proteome</keyword>
<dbReference type="AlphaFoldDB" id="A0A8J3SE49"/>
<organism evidence="1 2">
    <name type="scientific">Planobispora siamensis</name>
    <dbReference type="NCBI Taxonomy" id="936338"/>
    <lineage>
        <taxon>Bacteria</taxon>
        <taxon>Bacillati</taxon>
        <taxon>Actinomycetota</taxon>
        <taxon>Actinomycetes</taxon>
        <taxon>Streptosporangiales</taxon>
        <taxon>Streptosporangiaceae</taxon>
        <taxon>Planobispora</taxon>
    </lineage>
</organism>
<evidence type="ECO:0000313" key="1">
    <source>
        <dbReference type="EMBL" id="GIH92981.1"/>
    </source>
</evidence>
<sequence>MNERPVLVPQAHPMPPGVLSVEETRLPHTCGPGFMGRESLFFRELDPACRERPVRAPGSASLPELISQYAAGLISGPVPSRTLGRWAVDGTWSSSLYRV</sequence>
<proteinExistence type="predicted"/>
<name>A0A8J3SE49_9ACTN</name>
<accession>A0A8J3SE49</accession>
<protein>
    <submittedName>
        <fullName evidence="1">Uncharacterized protein</fullName>
    </submittedName>
</protein>
<dbReference type="EMBL" id="BOOJ01000030">
    <property type="protein sequence ID" value="GIH92981.1"/>
    <property type="molecule type" value="Genomic_DNA"/>
</dbReference>
<reference evidence="1 2" key="1">
    <citation type="submission" date="2021-01" db="EMBL/GenBank/DDBJ databases">
        <title>Whole genome shotgun sequence of Planobispora siamensis NBRC 107568.</title>
        <authorList>
            <person name="Komaki H."/>
            <person name="Tamura T."/>
        </authorList>
    </citation>
    <scope>NUCLEOTIDE SEQUENCE [LARGE SCALE GENOMIC DNA]</scope>
    <source>
        <strain evidence="1 2">NBRC 107568</strain>
    </source>
</reference>
<evidence type="ECO:0000313" key="2">
    <source>
        <dbReference type="Proteomes" id="UP000619788"/>
    </source>
</evidence>
<dbReference type="Proteomes" id="UP000619788">
    <property type="component" value="Unassembled WGS sequence"/>
</dbReference>
<gene>
    <name evidence="1" type="ORF">Psi01_36110</name>
</gene>
<comment type="caution">
    <text evidence="1">The sequence shown here is derived from an EMBL/GenBank/DDBJ whole genome shotgun (WGS) entry which is preliminary data.</text>
</comment>